<name>A0A0K8J714_9FIRM</name>
<proteinExistence type="inferred from homology"/>
<evidence type="ECO:0000259" key="10">
    <source>
        <dbReference type="Pfam" id="PF00697"/>
    </source>
</evidence>
<comment type="pathway">
    <text evidence="2 9">Amino-acid biosynthesis; L-tryptophan biosynthesis; L-tryptophan from chorismate: step 3/5.</text>
</comment>
<keyword evidence="6 9" id="KW-0822">Tryptophan biosynthesis</keyword>
<evidence type="ECO:0000256" key="7">
    <source>
        <dbReference type="ARBA" id="ARBA00023141"/>
    </source>
</evidence>
<dbReference type="Proteomes" id="UP000196053">
    <property type="component" value="Chromosome I"/>
</dbReference>
<dbReference type="OrthoDB" id="9786954at2"/>
<dbReference type="KEGG" id="hsd:SD1D_1607"/>
<comment type="catalytic activity">
    <reaction evidence="1 9">
        <text>N-(5-phospho-beta-D-ribosyl)anthranilate = 1-(2-carboxyphenylamino)-1-deoxy-D-ribulose 5-phosphate</text>
        <dbReference type="Rhea" id="RHEA:21540"/>
        <dbReference type="ChEBI" id="CHEBI:18277"/>
        <dbReference type="ChEBI" id="CHEBI:58613"/>
        <dbReference type="EC" id="5.3.1.24"/>
    </reaction>
</comment>
<evidence type="ECO:0000256" key="2">
    <source>
        <dbReference type="ARBA" id="ARBA00004664"/>
    </source>
</evidence>
<dbReference type="InterPro" id="IPR044643">
    <property type="entry name" value="TrpF_fam"/>
</dbReference>
<comment type="similarity">
    <text evidence="9">Belongs to the TrpF family.</text>
</comment>
<evidence type="ECO:0000256" key="1">
    <source>
        <dbReference type="ARBA" id="ARBA00001164"/>
    </source>
</evidence>
<evidence type="ECO:0000256" key="5">
    <source>
        <dbReference type="ARBA" id="ARBA00022605"/>
    </source>
</evidence>
<dbReference type="CDD" id="cd00405">
    <property type="entry name" value="PRAI"/>
    <property type="match status" value="1"/>
</dbReference>
<evidence type="ECO:0000313" key="11">
    <source>
        <dbReference type="EMBL" id="CUH93153.1"/>
    </source>
</evidence>
<dbReference type="PANTHER" id="PTHR42894">
    <property type="entry name" value="N-(5'-PHOSPHORIBOSYL)ANTHRANILATE ISOMERASE"/>
    <property type="match status" value="1"/>
</dbReference>
<dbReference type="InterPro" id="IPR001240">
    <property type="entry name" value="PRAI_dom"/>
</dbReference>
<dbReference type="EMBL" id="LN879430">
    <property type="protein sequence ID" value="CUH93153.1"/>
    <property type="molecule type" value="Genomic_DNA"/>
</dbReference>
<dbReference type="EC" id="5.3.1.24" evidence="3 9"/>
<evidence type="ECO:0000256" key="8">
    <source>
        <dbReference type="ARBA" id="ARBA00023235"/>
    </source>
</evidence>
<dbReference type="SUPFAM" id="SSF51366">
    <property type="entry name" value="Ribulose-phoshate binding barrel"/>
    <property type="match status" value="1"/>
</dbReference>
<sequence>MTAVKICGLSRVSDIEIVNNLSPDYIGFVFAKSRREVSDDLAIYLRARLSPSIKTVGVFVNEDIYRIVNLCQHHIIDLVQLHGDEDFNYINKLRSMIPNKIIKAIRVRNKQDVDNSLDIPCDYLLFDTYSLQEYGGSGKAFDWSLIDGITRPYFMAGGLNCSNIEEAMDKYKPFGVDVSSGVETEGFKDPEKIRKFIMKVRSAKR</sequence>
<dbReference type="UniPathway" id="UPA00035">
    <property type="reaction ID" value="UER00042"/>
</dbReference>
<dbReference type="HAMAP" id="MF_00135">
    <property type="entry name" value="PRAI"/>
    <property type="match status" value="1"/>
</dbReference>
<dbReference type="RefSeq" id="WP_058258422.1">
    <property type="nucleotide sequence ID" value="NZ_LN879430.1"/>
</dbReference>
<dbReference type="PANTHER" id="PTHR42894:SF1">
    <property type="entry name" value="N-(5'-PHOSPHORIBOSYL)ANTHRANILATE ISOMERASE"/>
    <property type="match status" value="1"/>
</dbReference>
<dbReference type="AlphaFoldDB" id="A0A0K8J714"/>
<evidence type="ECO:0000256" key="6">
    <source>
        <dbReference type="ARBA" id="ARBA00022822"/>
    </source>
</evidence>
<evidence type="ECO:0000313" key="12">
    <source>
        <dbReference type="Proteomes" id="UP000196053"/>
    </source>
</evidence>
<feature type="domain" description="N-(5'phosphoribosyl) anthranilate isomerase (PRAI)" evidence="10">
    <location>
        <begin position="4"/>
        <end position="197"/>
    </location>
</feature>
<keyword evidence="12" id="KW-1185">Reference proteome</keyword>
<organism evidence="11 12">
    <name type="scientific">Herbinix luporum</name>
    <dbReference type="NCBI Taxonomy" id="1679721"/>
    <lineage>
        <taxon>Bacteria</taxon>
        <taxon>Bacillati</taxon>
        <taxon>Bacillota</taxon>
        <taxon>Clostridia</taxon>
        <taxon>Lachnospirales</taxon>
        <taxon>Lachnospiraceae</taxon>
        <taxon>Herbinix</taxon>
    </lineage>
</organism>
<evidence type="ECO:0000256" key="4">
    <source>
        <dbReference type="ARBA" id="ARBA00022272"/>
    </source>
</evidence>
<keyword evidence="7 9" id="KW-0057">Aromatic amino acid biosynthesis</keyword>
<evidence type="ECO:0000256" key="3">
    <source>
        <dbReference type="ARBA" id="ARBA00012572"/>
    </source>
</evidence>
<dbReference type="Pfam" id="PF00697">
    <property type="entry name" value="PRAI"/>
    <property type="match status" value="1"/>
</dbReference>
<protein>
    <recommendedName>
        <fullName evidence="4 9">N-(5'-phosphoribosyl)anthranilate isomerase</fullName>
        <shortName evidence="9">PRAI</shortName>
        <ecNumber evidence="3 9">5.3.1.24</ecNumber>
    </recommendedName>
</protein>
<dbReference type="Gene3D" id="3.20.20.70">
    <property type="entry name" value="Aldolase class I"/>
    <property type="match status" value="1"/>
</dbReference>
<dbReference type="GO" id="GO:0004640">
    <property type="term" value="F:phosphoribosylanthranilate isomerase activity"/>
    <property type="evidence" value="ECO:0007669"/>
    <property type="project" value="UniProtKB-UniRule"/>
</dbReference>
<keyword evidence="8 9" id="KW-0413">Isomerase</keyword>
<dbReference type="InterPro" id="IPR013785">
    <property type="entry name" value="Aldolase_TIM"/>
</dbReference>
<dbReference type="InterPro" id="IPR011060">
    <property type="entry name" value="RibuloseP-bd_barrel"/>
</dbReference>
<accession>A0A0K8J714</accession>
<reference evidence="12" key="1">
    <citation type="submission" date="2015-09" db="EMBL/GenBank/DDBJ databases">
        <authorList>
            <person name="Wibberg D."/>
        </authorList>
    </citation>
    <scope>NUCLEOTIDE SEQUENCE [LARGE SCALE GENOMIC DNA]</scope>
    <source>
        <strain evidence="12">SD1D</strain>
    </source>
</reference>
<gene>
    <name evidence="9" type="primary">trpF</name>
    <name evidence="11" type="ORF">SD1D_1607</name>
</gene>
<dbReference type="GO" id="GO:0000162">
    <property type="term" value="P:L-tryptophan biosynthetic process"/>
    <property type="evidence" value="ECO:0007669"/>
    <property type="project" value="UniProtKB-UniRule"/>
</dbReference>
<keyword evidence="5 9" id="KW-0028">Amino-acid biosynthesis</keyword>
<evidence type="ECO:0000256" key="9">
    <source>
        <dbReference type="HAMAP-Rule" id="MF_00135"/>
    </source>
</evidence>